<keyword evidence="2" id="KW-0238">DNA-binding</keyword>
<evidence type="ECO:0000256" key="2">
    <source>
        <dbReference type="ARBA" id="ARBA00023125"/>
    </source>
</evidence>
<gene>
    <name evidence="4" type="ORF">C7450_107378</name>
</gene>
<dbReference type="SUPFAM" id="SSF46785">
    <property type="entry name" value="Winged helix' DNA-binding domain"/>
    <property type="match status" value="1"/>
</dbReference>
<dbReference type="PANTHER" id="PTHR33204">
    <property type="entry name" value="TRANSCRIPTIONAL REGULATOR, MARR FAMILY"/>
    <property type="match status" value="1"/>
</dbReference>
<dbReference type="InterPro" id="IPR036390">
    <property type="entry name" value="WH_DNA-bd_sf"/>
</dbReference>
<proteinExistence type="predicted"/>
<evidence type="ECO:0000256" key="1">
    <source>
        <dbReference type="ARBA" id="ARBA00023015"/>
    </source>
</evidence>
<sequence length="191" mass="21039">MGADSIVGCVLLLTALVGIKMQPKARSLAECPAARALECVGEWWSILILRDAFQGITRFEEFKTSLGIAPNILSRRLAHLTEAGLFERRLYSEKPPRHDYVLTEKGRDFFPVVVALFAWGNRHLAPEGEAVLLAERKTARPLDPLMVDAESRAPITTANVALVAGPSASQAMRRRLDSNRALRPGNFPHEG</sequence>
<evidence type="ECO:0000313" key="4">
    <source>
        <dbReference type="EMBL" id="PXW57337.1"/>
    </source>
</evidence>
<accession>A0A2V3U459</accession>
<organism evidence="4 5">
    <name type="scientific">Chelatococcus asaccharovorans</name>
    <dbReference type="NCBI Taxonomy" id="28210"/>
    <lineage>
        <taxon>Bacteria</taxon>
        <taxon>Pseudomonadati</taxon>
        <taxon>Pseudomonadota</taxon>
        <taxon>Alphaproteobacteria</taxon>
        <taxon>Hyphomicrobiales</taxon>
        <taxon>Chelatococcaceae</taxon>
        <taxon>Chelatococcus</taxon>
    </lineage>
</organism>
<protein>
    <submittedName>
        <fullName evidence="4">HxlR family transcriptional regulator</fullName>
    </submittedName>
</protein>
<dbReference type="Pfam" id="PF01638">
    <property type="entry name" value="HxlR"/>
    <property type="match status" value="1"/>
</dbReference>
<dbReference type="Gene3D" id="1.10.10.10">
    <property type="entry name" value="Winged helix-like DNA-binding domain superfamily/Winged helix DNA-binding domain"/>
    <property type="match status" value="1"/>
</dbReference>
<evidence type="ECO:0000313" key="5">
    <source>
        <dbReference type="Proteomes" id="UP000248021"/>
    </source>
</evidence>
<dbReference type="InterPro" id="IPR036388">
    <property type="entry name" value="WH-like_DNA-bd_sf"/>
</dbReference>
<dbReference type="Proteomes" id="UP000248021">
    <property type="component" value="Unassembled WGS sequence"/>
</dbReference>
<comment type="caution">
    <text evidence="4">The sequence shown here is derived from an EMBL/GenBank/DDBJ whole genome shotgun (WGS) entry which is preliminary data.</text>
</comment>
<name>A0A2V3U459_9HYPH</name>
<dbReference type="EMBL" id="QJJK01000007">
    <property type="protein sequence ID" value="PXW57337.1"/>
    <property type="molecule type" value="Genomic_DNA"/>
</dbReference>
<dbReference type="InterPro" id="IPR002577">
    <property type="entry name" value="HTH_HxlR"/>
</dbReference>
<dbReference type="PANTHER" id="PTHR33204:SF17">
    <property type="entry name" value="TRANSCRIPTIONAL REGULATORY PROTEIN"/>
    <property type="match status" value="1"/>
</dbReference>
<keyword evidence="1" id="KW-0805">Transcription regulation</keyword>
<evidence type="ECO:0000256" key="3">
    <source>
        <dbReference type="ARBA" id="ARBA00023163"/>
    </source>
</evidence>
<dbReference type="PROSITE" id="PS51118">
    <property type="entry name" value="HTH_HXLR"/>
    <property type="match status" value="1"/>
</dbReference>
<keyword evidence="3" id="KW-0804">Transcription</keyword>
<reference evidence="4 5" key="1">
    <citation type="submission" date="2018-05" db="EMBL/GenBank/DDBJ databases">
        <title>Genomic Encyclopedia of Type Strains, Phase IV (KMG-IV): sequencing the most valuable type-strain genomes for metagenomic binning, comparative biology and taxonomic classification.</title>
        <authorList>
            <person name="Goeker M."/>
        </authorList>
    </citation>
    <scope>NUCLEOTIDE SEQUENCE [LARGE SCALE GENOMIC DNA]</scope>
    <source>
        <strain evidence="4 5">DSM 6462</strain>
    </source>
</reference>
<dbReference type="AlphaFoldDB" id="A0A2V3U459"/>
<dbReference type="GO" id="GO:0003677">
    <property type="term" value="F:DNA binding"/>
    <property type="evidence" value="ECO:0007669"/>
    <property type="project" value="UniProtKB-KW"/>
</dbReference>
<keyword evidence="5" id="KW-1185">Reference proteome</keyword>